<dbReference type="GO" id="GO:0009103">
    <property type="term" value="P:lipopolysaccharide biosynthetic process"/>
    <property type="evidence" value="ECO:0007669"/>
    <property type="project" value="TreeGrafter"/>
</dbReference>
<proteinExistence type="predicted"/>
<reference evidence="3 4" key="1">
    <citation type="journal article" date="2012" name="FEBS Lett.">
        <title>Anammox organism KSU-1 expresses a NirK-type copper-containing nitrite reductase instead of a NirS-type with cytochrome cd1.</title>
        <authorList>
            <person name="Hira D."/>
            <person name="Toh H."/>
            <person name="Migita C.T."/>
            <person name="Okubo H."/>
            <person name="Nishiyama T."/>
            <person name="Hattori M."/>
            <person name="Furukawa K."/>
            <person name="Fujii T."/>
        </authorList>
    </citation>
    <scope>NUCLEOTIDE SEQUENCE [LARGE SCALE GENOMIC DNA]</scope>
</reference>
<dbReference type="InterPro" id="IPR050879">
    <property type="entry name" value="Acyltransferase_3"/>
</dbReference>
<feature type="transmembrane region" description="Helical" evidence="1">
    <location>
        <begin position="274"/>
        <end position="293"/>
    </location>
</feature>
<keyword evidence="1" id="KW-0472">Membrane</keyword>
<evidence type="ECO:0000313" key="3">
    <source>
        <dbReference type="EMBL" id="GAB61623.1"/>
    </source>
</evidence>
<dbReference type="AlphaFoldDB" id="I3IIS8"/>
<feature type="transmembrane region" description="Helical" evidence="1">
    <location>
        <begin position="299"/>
        <end position="323"/>
    </location>
</feature>
<dbReference type="InterPro" id="IPR002656">
    <property type="entry name" value="Acyl_transf_3_dom"/>
</dbReference>
<protein>
    <submittedName>
        <fullName evidence="3">Putative acyltransferase</fullName>
    </submittedName>
</protein>
<dbReference type="eggNOG" id="COG1835">
    <property type="taxonomic scope" value="Bacteria"/>
</dbReference>
<evidence type="ECO:0000259" key="2">
    <source>
        <dbReference type="Pfam" id="PF01757"/>
    </source>
</evidence>
<feature type="transmembrane region" description="Helical" evidence="1">
    <location>
        <begin position="32"/>
        <end position="53"/>
    </location>
</feature>
<evidence type="ECO:0000256" key="1">
    <source>
        <dbReference type="SAM" id="Phobius"/>
    </source>
</evidence>
<keyword evidence="4" id="KW-1185">Reference proteome</keyword>
<dbReference type="PANTHER" id="PTHR23028">
    <property type="entry name" value="ACETYLTRANSFERASE"/>
    <property type="match status" value="1"/>
</dbReference>
<sequence>MGLERDLVSYLKGFSIIIIILHHYIINYLPDHFNFFGNHFVAIFFILSGYGIYYSLNNNSHNNGNLLPFLSKFYWKRAIRIYPLYWLWFFLDQAGDKNSHVSLSSLLDFFLLRITDPPDHWFLHALIPCYIISPVFFSLLEKYHKAYLPIIIGTFILLNPLLYYIGVPEVRTWKYVNLYLTHVLLFSLGMYIPSFQYLKQLRQNRIFLFGLFLCMIFSFFQTSSNAFFYRSKNYEYLFIMLFIASTFSFTFYFIHSNINPPLYSFMKKIGIYTYSLYIFHGMYFTVLCFVHIIKNDSYASLMLTIVLFPLFFVCCGFLEELFYNRLKFRQAYKKCKNKVMY</sequence>
<dbReference type="Pfam" id="PF01757">
    <property type="entry name" value="Acyl_transf_3"/>
    <property type="match status" value="1"/>
</dbReference>
<keyword evidence="3" id="KW-0808">Transferase</keyword>
<feature type="transmembrane region" description="Helical" evidence="1">
    <location>
        <begin position="7"/>
        <end position="26"/>
    </location>
</feature>
<dbReference type="GO" id="GO:0016020">
    <property type="term" value="C:membrane"/>
    <property type="evidence" value="ECO:0007669"/>
    <property type="project" value="TreeGrafter"/>
</dbReference>
<feature type="transmembrane region" description="Helical" evidence="1">
    <location>
        <begin position="121"/>
        <end position="140"/>
    </location>
</feature>
<feature type="transmembrane region" description="Helical" evidence="1">
    <location>
        <begin position="206"/>
        <end position="228"/>
    </location>
</feature>
<keyword evidence="3" id="KW-0012">Acyltransferase</keyword>
<feature type="transmembrane region" description="Helical" evidence="1">
    <location>
        <begin position="147"/>
        <end position="166"/>
    </location>
</feature>
<feature type="transmembrane region" description="Helical" evidence="1">
    <location>
        <begin position="74"/>
        <end position="91"/>
    </location>
</feature>
<feature type="transmembrane region" description="Helical" evidence="1">
    <location>
        <begin position="234"/>
        <end position="254"/>
    </location>
</feature>
<dbReference type="EMBL" id="BAFH01000003">
    <property type="protein sequence ID" value="GAB61623.1"/>
    <property type="molecule type" value="Genomic_DNA"/>
</dbReference>
<gene>
    <name evidence="3" type="ORF">KSU1_C0027</name>
</gene>
<evidence type="ECO:0000313" key="4">
    <source>
        <dbReference type="Proteomes" id="UP000002985"/>
    </source>
</evidence>
<dbReference type="PANTHER" id="PTHR23028:SF53">
    <property type="entry name" value="ACYL_TRANSF_3 DOMAIN-CONTAINING PROTEIN"/>
    <property type="match status" value="1"/>
</dbReference>
<dbReference type="GO" id="GO:0016747">
    <property type="term" value="F:acyltransferase activity, transferring groups other than amino-acyl groups"/>
    <property type="evidence" value="ECO:0007669"/>
    <property type="project" value="InterPro"/>
</dbReference>
<dbReference type="Proteomes" id="UP000002985">
    <property type="component" value="Unassembled WGS sequence"/>
</dbReference>
<organism evidence="3 4">
    <name type="scientific">Candidatus Jettenia caeni</name>
    <dbReference type="NCBI Taxonomy" id="247490"/>
    <lineage>
        <taxon>Bacteria</taxon>
        <taxon>Pseudomonadati</taxon>
        <taxon>Planctomycetota</taxon>
        <taxon>Candidatus Brocadiia</taxon>
        <taxon>Candidatus Brocadiales</taxon>
        <taxon>Candidatus Brocadiaceae</taxon>
        <taxon>Candidatus Jettenia</taxon>
    </lineage>
</organism>
<keyword evidence="1" id="KW-0812">Transmembrane</keyword>
<feature type="domain" description="Acyltransferase 3" evidence="2">
    <location>
        <begin position="10"/>
        <end position="316"/>
    </location>
</feature>
<dbReference type="OrthoDB" id="9806160at2"/>
<name>I3IIS8_9BACT</name>
<comment type="caution">
    <text evidence="3">The sequence shown here is derived from an EMBL/GenBank/DDBJ whole genome shotgun (WGS) entry which is preliminary data.</text>
</comment>
<keyword evidence="1" id="KW-1133">Transmembrane helix</keyword>
<dbReference type="STRING" id="247490.KSU1_C0027"/>
<feature type="transmembrane region" description="Helical" evidence="1">
    <location>
        <begin position="178"/>
        <end position="194"/>
    </location>
</feature>
<accession>I3IIS8</accession>